<feature type="transmembrane region" description="Helical" evidence="1">
    <location>
        <begin position="14"/>
        <end position="38"/>
    </location>
</feature>
<gene>
    <name evidence="2" type="ORF">GMBLW1_21970</name>
</gene>
<dbReference type="AlphaFoldDB" id="A0A6C2YKX3"/>
<evidence type="ECO:0000256" key="1">
    <source>
        <dbReference type="SAM" id="Phobius"/>
    </source>
</evidence>
<reference evidence="2" key="1">
    <citation type="submission" date="2019-04" db="EMBL/GenBank/DDBJ databases">
        <authorList>
            <consortium name="Science for Life Laboratories"/>
        </authorList>
    </citation>
    <scope>NUCLEOTIDE SEQUENCE</scope>
    <source>
        <strain evidence="2">MBLW1</strain>
    </source>
</reference>
<sequence>MGFDADNELTRAKWLLGAVALFLVSSCLSWGEVAYLLWGRDAQATITKAFTSSAIRSRTVRLTVEYEFTEPDGTRRGGTVDLSPDWPVPASGKVAVRYMPGENGRSRLSGHVHWLGLTLFGLSVGAMGIFAYQMHREANEPARGTRRKR</sequence>
<dbReference type="EMBL" id="LR593887">
    <property type="protein sequence ID" value="VTR99376.1"/>
    <property type="molecule type" value="Genomic_DNA"/>
</dbReference>
<evidence type="ECO:0000313" key="3">
    <source>
        <dbReference type="Proteomes" id="UP000464378"/>
    </source>
</evidence>
<dbReference type="KEGG" id="tim:GMBLW1_21970"/>
<accession>A0A6C2YKX3</accession>
<dbReference type="RefSeq" id="WP_162657015.1">
    <property type="nucleotide sequence ID" value="NZ_LR593887.1"/>
</dbReference>
<protein>
    <recommendedName>
        <fullName evidence="4">DUF3592 domain-containing protein</fullName>
    </recommendedName>
</protein>
<dbReference type="InParanoid" id="A0A6C2YKX3"/>
<feature type="transmembrane region" description="Helical" evidence="1">
    <location>
        <begin position="112"/>
        <end position="132"/>
    </location>
</feature>
<evidence type="ECO:0008006" key="4">
    <source>
        <dbReference type="Google" id="ProtNLM"/>
    </source>
</evidence>
<keyword evidence="3" id="KW-1185">Reference proteome</keyword>
<evidence type="ECO:0000313" key="2">
    <source>
        <dbReference type="EMBL" id="VIP01763.1"/>
    </source>
</evidence>
<keyword evidence="1" id="KW-0812">Transmembrane</keyword>
<organism evidence="2">
    <name type="scientific">Tuwongella immobilis</name>
    <dbReference type="NCBI Taxonomy" id="692036"/>
    <lineage>
        <taxon>Bacteria</taxon>
        <taxon>Pseudomonadati</taxon>
        <taxon>Planctomycetota</taxon>
        <taxon>Planctomycetia</taxon>
        <taxon>Gemmatales</taxon>
        <taxon>Gemmataceae</taxon>
        <taxon>Tuwongella</taxon>
    </lineage>
</organism>
<proteinExistence type="predicted"/>
<dbReference type="EMBL" id="LR586016">
    <property type="protein sequence ID" value="VIP01763.1"/>
    <property type="molecule type" value="Genomic_DNA"/>
</dbReference>
<keyword evidence="1" id="KW-1133">Transmembrane helix</keyword>
<keyword evidence="1" id="KW-0472">Membrane</keyword>
<dbReference type="Proteomes" id="UP000464378">
    <property type="component" value="Chromosome"/>
</dbReference>
<name>A0A6C2YKX3_9BACT</name>